<protein>
    <recommendedName>
        <fullName evidence="4">Tetratricopeptide repeat-containing protein</fullName>
    </recommendedName>
</protein>
<evidence type="ECO:0000256" key="1">
    <source>
        <dbReference type="SAM" id="SignalP"/>
    </source>
</evidence>
<gene>
    <name evidence="2" type="ORF">N7U62_02810</name>
</gene>
<dbReference type="RefSeq" id="WP_264136358.1">
    <property type="nucleotide sequence ID" value="NZ_JAOYOD010000001.1"/>
</dbReference>
<comment type="caution">
    <text evidence="2">The sequence shown here is derived from an EMBL/GenBank/DDBJ whole genome shotgun (WGS) entry which is preliminary data.</text>
</comment>
<dbReference type="EMBL" id="JAOYOD010000001">
    <property type="protein sequence ID" value="MCV9385573.1"/>
    <property type="molecule type" value="Genomic_DNA"/>
</dbReference>
<keyword evidence="3" id="KW-1185">Reference proteome</keyword>
<proteinExistence type="predicted"/>
<accession>A0ABT3CQN1</accession>
<feature type="signal peptide" evidence="1">
    <location>
        <begin position="1"/>
        <end position="18"/>
    </location>
</feature>
<evidence type="ECO:0000313" key="3">
    <source>
        <dbReference type="Proteomes" id="UP001300692"/>
    </source>
</evidence>
<sequence>MKTLIATLFTIVSIHAFAGEGQFEKAMTSNINKIWTSQSSDLDQLTHTFTRIAEAEKDKWTPYYYASLCQVFKSFQTADLKTKDAVLDAALEKLTLAENLSQDNSEIVALQGFVYMLKIEVDPGTRGQSLSPKIYQLYGKALKLNPENPRAVLFMGQMQMGSAQFFGQSTDEACQMIMSSIDLFEKQSDEDPVAPSWGMYGIERWTSQCSPTE</sequence>
<organism evidence="2 3">
    <name type="scientific">Reichenbachiella ulvae</name>
    <dbReference type="NCBI Taxonomy" id="2980104"/>
    <lineage>
        <taxon>Bacteria</taxon>
        <taxon>Pseudomonadati</taxon>
        <taxon>Bacteroidota</taxon>
        <taxon>Cytophagia</taxon>
        <taxon>Cytophagales</taxon>
        <taxon>Reichenbachiellaceae</taxon>
        <taxon>Reichenbachiella</taxon>
    </lineage>
</organism>
<evidence type="ECO:0008006" key="4">
    <source>
        <dbReference type="Google" id="ProtNLM"/>
    </source>
</evidence>
<feature type="chain" id="PRO_5046742463" description="Tetratricopeptide repeat-containing protein" evidence="1">
    <location>
        <begin position="19"/>
        <end position="213"/>
    </location>
</feature>
<dbReference type="SUPFAM" id="SSF48452">
    <property type="entry name" value="TPR-like"/>
    <property type="match status" value="1"/>
</dbReference>
<reference evidence="2 3" key="1">
    <citation type="submission" date="2022-10" db="EMBL/GenBank/DDBJ databases">
        <title>Comparative genomics and taxonomic characterization of three novel marine species of genus Reichenbachiella exhibiting antioxidant and polysaccharide degradation activities.</title>
        <authorList>
            <person name="Muhammad N."/>
            <person name="Lee Y.-J."/>
            <person name="Ko J."/>
            <person name="Kim S.-G."/>
        </authorList>
    </citation>
    <scope>NUCLEOTIDE SEQUENCE [LARGE SCALE GENOMIC DNA]</scope>
    <source>
        <strain evidence="2 3">ABR2-5</strain>
    </source>
</reference>
<evidence type="ECO:0000313" key="2">
    <source>
        <dbReference type="EMBL" id="MCV9385573.1"/>
    </source>
</evidence>
<dbReference type="Proteomes" id="UP001300692">
    <property type="component" value="Unassembled WGS sequence"/>
</dbReference>
<name>A0ABT3CQN1_9BACT</name>
<dbReference type="InterPro" id="IPR011990">
    <property type="entry name" value="TPR-like_helical_dom_sf"/>
</dbReference>
<keyword evidence="1" id="KW-0732">Signal</keyword>